<reference evidence="10" key="1">
    <citation type="submission" date="2025-08" db="UniProtKB">
        <authorList>
            <consortium name="RefSeq"/>
        </authorList>
    </citation>
    <scope>IDENTIFICATION</scope>
</reference>
<dbReference type="Gene3D" id="1.20.5.4130">
    <property type="match status" value="1"/>
</dbReference>
<keyword evidence="5" id="KW-0611">Plant defense</keyword>
<dbReference type="InterPro" id="IPR002182">
    <property type="entry name" value="NB-ARC"/>
</dbReference>
<keyword evidence="3" id="KW-0677">Repeat</keyword>
<dbReference type="SUPFAM" id="SSF52540">
    <property type="entry name" value="P-loop containing nucleoside triphosphate hydrolases"/>
    <property type="match status" value="1"/>
</dbReference>
<organism evidence="9 10">
    <name type="scientific">Dioscorea cayennensis subsp. rotundata</name>
    <name type="common">White Guinea yam</name>
    <name type="synonym">Dioscorea rotundata</name>
    <dbReference type="NCBI Taxonomy" id="55577"/>
    <lineage>
        <taxon>Eukaryota</taxon>
        <taxon>Viridiplantae</taxon>
        <taxon>Streptophyta</taxon>
        <taxon>Embryophyta</taxon>
        <taxon>Tracheophyta</taxon>
        <taxon>Spermatophyta</taxon>
        <taxon>Magnoliopsida</taxon>
        <taxon>Liliopsida</taxon>
        <taxon>Dioscoreales</taxon>
        <taxon>Dioscoreaceae</taxon>
        <taxon>Dioscorea</taxon>
    </lineage>
</organism>
<proteinExistence type="inferred from homology"/>
<dbReference type="InterPro" id="IPR027417">
    <property type="entry name" value="P-loop_NTPase"/>
</dbReference>
<evidence type="ECO:0000256" key="4">
    <source>
        <dbReference type="ARBA" id="ARBA00022741"/>
    </source>
</evidence>
<dbReference type="RefSeq" id="XP_039120654.1">
    <property type="nucleotide sequence ID" value="XM_039264720.1"/>
</dbReference>
<dbReference type="InterPro" id="IPR041118">
    <property type="entry name" value="Rx_N"/>
</dbReference>
<evidence type="ECO:0000313" key="10">
    <source>
        <dbReference type="RefSeq" id="XP_039120654.1"/>
    </source>
</evidence>
<evidence type="ECO:0000256" key="6">
    <source>
        <dbReference type="SAM" id="MobiDB-lite"/>
    </source>
</evidence>
<accession>A0AB40B0T9</accession>
<dbReference type="Pfam" id="PF00931">
    <property type="entry name" value="NB-ARC"/>
    <property type="match status" value="1"/>
</dbReference>
<dbReference type="PANTHER" id="PTHR19338">
    <property type="entry name" value="TRANSLOCASE OF INNER MITOCHONDRIAL MEMBRANE 13 HOMOLOG"/>
    <property type="match status" value="1"/>
</dbReference>
<protein>
    <submittedName>
        <fullName evidence="10">Uncharacterized protein LOC120257109</fullName>
    </submittedName>
</protein>
<keyword evidence="9" id="KW-1185">Reference proteome</keyword>
<gene>
    <name evidence="10" type="primary">LOC120257109</name>
</gene>
<keyword evidence="2" id="KW-0433">Leucine-rich repeat</keyword>
<dbReference type="GeneID" id="120257109"/>
<feature type="compositionally biased region" description="Basic and acidic residues" evidence="6">
    <location>
        <begin position="585"/>
        <end position="596"/>
    </location>
</feature>
<evidence type="ECO:0000256" key="1">
    <source>
        <dbReference type="ARBA" id="ARBA00008894"/>
    </source>
</evidence>
<feature type="region of interest" description="Disordered" evidence="6">
    <location>
        <begin position="571"/>
        <end position="605"/>
    </location>
</feature>
<dbReference type="CDD" id="cd14798">
    <property type="entry name" value="RX-CC_like"/>
    <property type="match status" value="1"/>
</dbReference>
<dbReference type="PANTHER" id="PTHR19338:SF73">
    <property type="entry name" value="DISEASE RESISTANCE PROTEIN RGA2-LIKE"/>
    <property type="match status" value="1"/>
</dbReference>
<evidence type="ECO:0000259" key="7">
    <source>
        <dbReference type="Pfam" id="PF00931"/>
    </source>
</evidence>
<feature type="domain" description="NB-ARC" evidence="7">
    <location>
        <begin position="156"/>
        <end position="297"/>
    </location>
</feature>
<dbReference type="GO" id="GO:0043531">
    <property type="term" value="F:ADP binding"/>
    <property type="evidence" value="ECO:0007669"/>
    <property type="project" value="InterPro"/>
</dbReference>
<name>A0AB40B0T9_DIOCR</name>
<evidence type="ECO:0000256" key="2">
    <source>
        <dbReference type="ARBA" id="ARBA00022614"/>
    </source>
</evidence>
<dbReference type="InterPro" id="IPR038005">
    <property type="entry name" value="RX-like_CC"/>
</dbReference>
<feature type="domain" description="Disease resistance N-terminal" evidence="8">
    <location>
        <begin position="5"/>
        <end position="86"/>
    </location>
</feature>
<dbReference type="GO" id="GO:0006952">
    <property type="term" value="P:defense response"/>
    <property type="evidence" value="ECO:0007669"/>
    <property type="project" value="UniProtKB-KW"/>
</dbReference>
<dbReference type="Pfam" id="PF18052">
    <property type="entry name" value="Rx_N"/>
    <property type="match status" value="1"/>
</dbReference>
<keyword evidence="4" id="KW-0547">Nucleotide-binding</keyword>
<dbReference type="Proteomes" id="UP001515500">
    <property type="component" value="Unplaced"/>
</dbReference>
<evidence type="ECO:0000256" key="5">
    <source>
        <dbReference type="ARBA" id="ARBA00022821"/>
    </source>
</evidence>
<evidence type="ECO:0000259" key="8">
    <source>
        <dbReference type="Pfam" id="PF18052"/>
    </source>
</evidence>
<comment type="similarity">
    <text evidence="1">Belongs to the disease resistance NB-LRR family.</text>
</comment>
<dbReference type="AlphaFoldDB" id="A0AB40B0T9"/>
<evidence type="ECO:0000313" key="9">
    <source>
        <dbReference type="Proteomes" id="UP001515500"/>
    </source>
</evidence>
<sequence length="605" mass="68139">MADAVMNYVVKKFGDLILREAANLHGANDQLEWLKRQHRRMQCFLKDADAKSQGDDERVKNWVIDVRDLAYEVEKVIDTCMNIDLRDSIGLITWRIKVHKSVQGIRDKMLELSQSKTLYGIADIGETMGTTSQSIHMPPILPQLNDDDIDKFGFDEEKKMIVQQLVDTSNTNRSVIAIVDIDGLGKVALVEAIYNDPEVKTSFDLVVWITISQKYTIIEILQNILSRVSGISSMDAIEILAVTLINELKKYKYLIILVDVWEENVWDQLQNFFPDVNNGSRVIITTRFSNVSSSMHFRGKSVYPGTKYTQAVSSSLQAAPTSLNMPDSTPERRVLTCQTSHVSTRTRPHCAYCQPIHISQTFPVIPRTSLSIPITEEILKSSNELMKKSSIISVISGQTSLEHLQAELPVALDLSQGDRKVSPFGINTFVISFHSEKEARTAESMDPILLDGPHGPCTVSLDPWSLEFGSMRTVTGSYRRITIVNLPLHCRDWATLVEAVKPAGDLVAVYKDDKVTLEFVYVMVRLRRVIHLPLELELTVDTTQYLIHLEDSQTFQPYNSGRSTMEITLQKQGPEGHVQLGPTRSTHEIPRKEKGKMLPGDGDDI</sequence>
<dbReference type="FunFam" id="3.40.50.300:FF:001091">
    <property type="entry name" value="Probable disease resistance protein At1g61300"/>
    <property type="match status" value="1"/>
</dbReference>
<dbReference type="Gene3D" id="3.40.50.300">
    <property type="entry name" value="P-loop containing nucleotide triphosphate hydrolases"/>
    <property type="match status" value="1"/>
</dbReference>
<evidence type="ECO:0000256" key="3">
    <source>
        <dbReference type="ARBA" id="ARBA00022737"/>
    </source>
</evidence>